<evidence type="ECO:0000313" key="1">
    <source>
        <dbReference type="EMBL" id="KAK8029536.1"/>
    </source>
</evidence>
<gene>
    <name evidence="1" type="ORF">PG993_010827</name>
</gene>
<comment type="caution">
    <text evidence="1">The sequence shown here is derived from an EMBL/GenBank/DDBJ whole genome shotgun (WGS) entry which is preliminary data.</text>
</comment>
<dbReference type="EMBL" id="JAQQWK010000010">
    <property type="protein sequence ID" value="KAK8029536.1"/>
    <property type="molecule type" value="Genomic_DNA"/>
</dbReference>
<organism evidence="1 2">
    <name type="scientific">Apiospora rasikravindrae</name>
    <dbReference type="NCBI Taxonomy" id="990691"/>
    <lineage>
        <taxon>Eukaryota</taxon>
        <taxon>Fungi</taxon>
        <taxon>Dikarya</taxon>
        <taxon>Ascomycota</taxon>
        <taxon>Pezizomycotina</taxon>
        <taxon>Sordariomycetes</taxon>
        <taxon>Xylariomycetidae</taxon>
        <taxon>Amphisphaeriales</taxon>
        <taxon>Apiosporaceae</taxon>
        <taxon>Apiospora</taxon>
    </lineage>
</organism>
<keyword evidence="1" id="KW-0413">Isomerase</keyword>
<accession>A0ABR1SCS3</accession>
<dbReference type="Proteomes" id="UP001444661">
    <property type="component" value="Unassembled WGS sequence"/>
</dbReference>
<keyword evidence="2" id="KW-1185">Reference proteome</keyword>
<evidence type="ECO:0000313" key="2">
    <source>
        <dbReference type="Proteomes" id="UP001444661"/>
    </source>
</evidence>
<dbReference type="Gene3D" id="3.40.30.10">
    <property type="entry name" value="Glutaredoxin"/>
    <property type="match status" value="1"/>
</dbReference>
<dbReference type="GO" id="GO:0016853">
    <property type="term" value="F:isomerase activity"/>
    <property type="evidence" value="ECO:0007669"/>
    <property type="project" value="UniProtKB-KW"/>
</dbReference>
<protein>
    <submittedName>
        <fullName evidence="1">2-hydroxychromene-2-carboxylate isomerase</fullName>
    </submittedName>
</protein>
<dbReference type="PANTHER" id="PTHR42943:SF2">
    <property type="entry name" value="GLUTATHIONE S-TRANSFERASE KAPPA 1"/>
    <property type="match status" value="1"/>
</dbReference>
<dbReference type="PANTHER" id="PTHR42943">
    <property type="entry name" value="GLUTATHIONE S-TRANSFERASE KAPPA"/>
    <property type="match status" value="1"/>
</dbReference>
<proteinExistence type="predicted"/>
<name>A0ABR1SCS3_9PEZI</name>
<sequence length="108" mass="11849">MTDSITFPSVDRSEIGLQAFTIVFEPILTEVLGEESTKEALAYGGTVGKSTLKANTDKAFEDGAFGLPWMVCTNSKGQTEGFWGVDRIGEVLRFLLLEKPTGDWKSRL</sequence>
<reference evidence="1 2" key="1">
    <citation type="submission" date="2023-01" db="EMBL/GenBank/DDBJ databases">
        <title>Analysis of 21 Apiospora genomes using comparative genomics revels a genus with tremendous synthesis potential of carbohydrate active enzymes and secondary metabolites.</title>
        <authorList>
            <person name="Sorensen T."/>
        </authorList>
    </citation>
    <scope>NUCLEOTIDE SEQUENCE [LARGE SCALE GENOMIC DNA]</scope>
    <source>
        <strain evidence="1 2">CBS 33761</strain>
    </source>
</reference>
<dbReference type="InterPro" id="IPR051924">
    <property type="entry name" value="GST_Kappa/NadH"/>
</dbReference>